<keyword evidence="2" id="KW-1185">Reference proteome</keyword>
<accession>A0ACD4PGT0</accession>
<evidence type="ECO:0000313" key="2">
    <source>
        <dbReference type="Proteomes" id="UP001213039"/>
    </source>
</evidence>
<protein>
    <submittedName>
        <fullName evidence="1">Smr/MutS family protein</fullName>
    </submittedName>
</protein>
<organism evidence="1 2">
    <name type="scientific">Mycoplasmopsis edwardii</name>
    <dbReference type="NCBI Taxonomy" id="53558"/>
    <lineage>
        <taxon>Bacteria</taxon>
        <taxon>Bacillati</taxon>
        <taxon>Mycoplasmatota</taxon>
        <taxon>Mycoplasmoidales</taxon>
        <taxon>Metamycoplasmataceae</taxon>
        <taxon>Mycoplasmopsis</taxon>
    </lineage>
</organism>
<dbReference type="Proteomes" id="UP001213039">
    <property type="component" value="Chromosome"/>
</dbReference>
<gene>
    <name evidence="1" type="ORF">Me_995_000477</name>
</gene>
<reference evidence="1" key="1">
    <citation type="submission" date="2022-12" db="EMBL/GenBank/DDBJ databases">
        <authorList>
            <consortium name="Asia Pacific Centre for Animal Health"/>
            <person name="Klose S.M."/>
            <person name="Legione A.R."/>
            <person name="Monotti I."/>
            <person name="Bushell R."/>
            <person name="Marenda M.S."/>
            <person name="Sugiyama T."/>
            <person name="Browning G.F."/>
            <person name="Vaz P.K."/>
        </authorList>
    </citation>
    <scope>NUCLEOTIDE SEQUENCE</scope>
    <source>
        <strain evidence="1">Felid995</strain>
    </source>
</reference>
<evidence type="ECO:0000313" key="1">
    <source>
        <dbReference type="EMBL" id="WBP83852.1"/>
    </source>
</evidence>
<dbReference type="EMBL" id="CP114370">
    <property type="protein sequence ID" value="WBP83852.1"/>
    <property type="molecule type" value="Genomic_DNA"/>
</dbReference>
<name>A0ACD4PGT0_9BACT</name>
<sequence>MKKQVMSYDLKVDLHGLETQDALITIQKYVFQILDGSLFDVIFITGNGSGYLKTTLENFIKDHNDHNNVKLFYKSINSGSYLVYASDNVFNYYDVDFEDEPTLSNDEITKMFEEAKK</sequence>
<proteinExistence type="predicted"/>